<dbReference type="AlphaFoldDB" id="A0A8H2ZRA5"/>
<evidence type="ECO:0000313" key="1">
    <source>
        <dbReference type="EMBL" id="CAD6445691.1"/>
    </source>
</evidence>
<evidence type="ECO:0000313" key="2">
    <source>
        <dbReference type="Proteomes" id="UP000624404"/>
    </source>
</evidence>
<reference evidence="1" key="1">
    <citation type="submission" date="2020-10" db="EMBL/GenBank/DDBJ databases">
        <authorList>
            <person name="Kusch S."/>
        </authorList>
    </citation>
    <scope>NUCLEOTIDE SEQUENCE</scope>
    <source>
        <strain evidence="1">SwB9</strain>
    </source>
</reference>
<dbReference type="Proteomes" id="UP000624404">
    <property type="component" value="Unassembled WGS sequence"/>
</dbReference>
<sequence length="200" mass="22323">MSFEPHGLINTWALHGAYLEASDPEKQEFATVPLWQDILNDYMATDGIVVNGQLHLAMDDTTKTVDIIVRYYDTEFRPITLLMVECKRYSRTPRSIQEMEEQLYDFVGDTFSPEVLAHRPKVYGAVACGTKIRAWTVVLNGGHIDLRPYWGSTESADMESYKDAGKAGDATEIYNFFAAAKREAQNALTGASTTSAIPQA</sequence>
<dbReference type="OrthoDB" id="5388727at2759"/>
<comment type="caution">
    <text evidence="1">The sequence shown here is derived from an EMBL/GenBank/DDBJ whole genome shotgun (WGS) entry which is preliminary data.</text>
</comment>
<name>A0A8H2ZRA5_9HELO</name>
<keyword evidence="2" id="KW-1185">Reference proteome</keyword>
<gene>
    <name evidence="1" type="ORF">SCLTRI_LOCUS5483</name>
</gene>
<organism evidence="1 2">
    <name type="scientific">Sclerotinia trifoliorum</name>
    <dbReference type="NCBI Taxonomy" id="28548"/>
    <lineage>
        <taxon>Eukaryota</taxon>
        <taxon>Fungi</taxon>
        <taxon>Dikarya</taxon>
        <taxon>Ascomycota</taxon>
        <taxon>Pezizomycotina</taxon>
        <taxon>Leotiomycetes</taxon>
        <taxon>Helotiales</taxon>
        <taxon>Sclerotiniaceae</taxon>
        <taxon>Sclerotinia</taxon>
    </lineage>
</organism>
<proteinExistence type="predicted"/>
<protein>
    <submittedName>
        <fullName evidence="1">Aa38f89c-1ebd-4452-8c1a-e1df3d4b7396</fullName>
    </submittedName>
</protein>
<dbReference type="EMBL" id="CAJHIA010000017">
    <property type="protein sequence ID" value="CAD6445691.1"/>
    <property type="molecule type" value="Genomic_DNA"/>
</dbReference>
<accession>A0A8H2ZRA5</accession>